<gene>
    <name evidence="2" type="ORF">M9978_00260</name>
</gene>
<dbReference type="GO" id="GO:0005886">
    <property type="term" value="C:plasma membrane"/>
    <property type="evidence" value="ECO:0007669"/>
    <property type="project" value="InterPro"/>
</dbReference>
<dbReference type="GO" id="GO:0006417">
    <property type="term" value="P:regulation of translation"/>
    <property type="evidence" value="ECO:0007669"/>
    <property type="project" value="TreeGrafter"/>
</dbReference>
<organism evidence="2 3">
    <name type="scientific">Sphingomonas tagetis</name>
    <dbReference type="NCBI Taxonomy" id="2949092"/>
    <lineage>
        <taxon>Bacteria</taxon>
        <taxon>Pseudomonadati</taxon>
        <taxon>Pseudomonadota</taxon>
        <taxon>Alphaproteobacteria</taxon>
        <taxon>Sphingomonadales</taxon>
        <taxon>Sphingomonadaceae</taxon>
        <taxon>Sphingomonas</taxon>
    </lineage>
</organism>
<evidence type="ECO:0000259" key="1">
    <source>
        <dbReference type="Pfam" id="PF10099"/>
    </source>
</evidence>
<dbReference type="Proteomes" id="UP001139451">
    <property type="component" value="Unassembled WGS sequence"/>
</dbReference>
<dbReference type="InterPro" id="IPR018764">
    <property type="entry name" value="RskA_C"/>
</dbReference>
<comment type="caution">
    <text evidence="2">The sequence shown here is derived from an EMBL/GenBank/DDBJ whole genome shotgun (WGS) entry which is preliminary data.</text>
</comment>
<protein>
    <submittedName>
        <fullName evidence="2">Anti-sigma factor</fullName>
    </submittedName>
</protein>
<dbReference type="GO" id="GO:0016989">
    <property type="term" value="F:sigma factor antagonist activity"/>
    <property type="evidence" value="ECO:0007669"/>
    <property type="project" value="TreeGrafter"/>
</dbReference>
<keyword evidence="3" id="KW-1185">Reference proteome</keyword>
<dbReference type="PANTHER" id="PTHR37461">
    <property type="entry name" value="ANTI-SIGMA-K FACTOR RSKA"/>
    <property type="match status" value="1"/>
</dbReference>
<accession>A0A9X2HN22</accession>
<dbReference type="PANTHER" id="PTHR37461:SF1">
    <property type="entry name" value="ANTI-SIGMA-K FACTOR RSKA"/>
    <property type="match status" value="1"/>
</dbReference>
<evidence type="ECO:0000313" key="3">
    <source>
        <dbReference type="Proteomes" id="UP001139451"/>
    </source>
</evidence>
<dbReference type="EMBL" id="JAMLDX010000001">
    <property type="protein sequence ID" value="MCP3728850.1"/>
    <property type="molecule type" value="Genomic_DNA"/>
</dbReference>
<name>A0A9X2HN22_9SPHN</name>
<dbReference type="Pfam" id="PF10099">
    <property type="entry name" value="RskA_C"/>
    <property type="match status" value="1"/>
</dbReference>
<proteinExistence type="predicted"/>
<dbReference type="AlphaFoldDB" id="A0A9X2HN22"/>
<dbReference type="RefSeq" id="WP_254290787.1">
    <property type="nucleotide sequence ID" value="NZ_JAMLDX010000001.1"/>
</dbReference>
<evidence type="ECO:0000313" key="2">
    <source>
        <dbReference type="EMBL" id="MCP3728850.1"/>
    </source>
</evidence>
<dbReference type="InterPro" id="IPR051474">
    <property type="entry name" value="Anti-sigma-K/W_factor"/>
</dbReference>
<sequence>MAEPLTREQDMLAAELALGLLEGEERTGALRLVLADPAFAAAVDAWRARLDPLCDDFAEATPPDLWPAIEARLAAQGNGDTVRQLRFWRWSAIGSGAVAASLAAAMLLLPGPDPVTVVREVVRAPDQVAVAQLGGEAGALLAANYDPGEGTLRIRAIDMPQSELAPELWVIPADGVPRSLGLVGASGTTRVAVPARLRALIIDGATLAITMEPVAGAPHAAPSSAPVAAGKISKI</sequence>
<feature type="domain" description="Anti-sigma K factor RskA C-terminal" evidence="1">
    <location>
        <begin position="99"/>
        <end position="226"/>
    </location>
</feature>
<reference evidence="2" key="1">
    <citation type="submission" date="2022-05" db="EMBL/GenBank/DDBJ databases">
        <title>Sphingomonas sp. strain MG17 Genome sequencing and assembly.</title>
        <authorList>
            <person name="Kim I."/>
        </authorList>
    </citation>
    <scope>NUCLEOTIDE SEQUENCE</scope>
    <source>
        <strain evidence="2">MG17</strain>
    </source>
</reference>